<dbReference type="SUPFAM" id="SSF55729">
    <property type="entry name" value="Acyl-CoA N-acyltransferases (Nat)"/>
    <property type="match status" value="1"/>
</dbReference>
<evidence type="ECO:0000313" key="3">
    <source>
        <dbReference type="Proteomes" id="UP000198508"/>
    </source>
</evidence>
<dbReference type="PROSITE" id="PS51186">
    <property type="entry name" value="GNAT"/>
    <property type="match status" value="1"/>
</dbReference>
<name>A0A1I0K1C7_9FIRM</name>
<dbReference type="Proteomes" id="UP000198508">
    <property type="component" value="Unassembled WGS sequence"/>
</dbReference>
<dbReference type="AlphaFoldDB" id="A0A1I0K1C7"/>
<dbReference type="CDD" id="cd04301">
    <property type="entry name" value="NAT_SF"/>
    <property type="match status" value="1"/>
</dbReference>
<dbReference type="EMBL" id="FOIM01000039">
    <property type="protein sequence ID" value="SEU16325.1"/>
    <property type="molecule type" value="Genomic_DNA"/>
</dbReference>
<proteinExistence type="predicted"/>
<protein>
    <submittedName>
        <fullName evidence="2">Acetyltransferase (GNAT) domain-containing protein</fullName>
    </submittedName>
</protein>
<accession>A0A1I0K1C7</accession>
<feature type="domain" description="N-acetyltransferase" evidence="1">
    <location>
        <begin position="1"/>
        <end position="128"/>
    </location>
</feature>
<dbReference type="PANTHER" id="PTHR43233:SF1">
    <property type="entry name" value="FAMILY N-ACETYLTRANSFERASE, PUTATIVE (AFU_ORTHOLOGUE AFUA_6G03350)-RELATED"/>
    <property type="match status" value="1"/>
</dbReference>
<gene>
    <name evidence="2" type="ORF">SAMN05216313_13939</name>
</gene>
<dbReference type="GO" id="GO:0016747">
    <property type="term" value="F:acyltransferase activity, transferring groups other than amino-acyl groups"/>
    <property type="evidence" value="ECO:0007669"/>
    <property type="project" value="InterPro"/>
</dbReference>
<evidence type="ECO:0000259" key="1">
    <source>
        <dbReference type="PROSITE" id="PS51186"/>
    </source>
</evidence>
<dbReference type="STRING" id="460384.SAMN05216313_13939"/>
<sequence length="128" mass="14835">MIHYINDDKELKSECLIEMANQVWPGAYDVRRMQEAIDRTINITAWHGSKLVGCLRILSDGYLFGTITEVLVLKEYQKRGIGRELMRRAMDLTPTPLFFGAQPEAEGFYEKLGIEKSLQSFYIDKERN</sequence>
<dbReference type="InterPro" id="IPR000182">
    <property type="entry name" value="GNAT_dom"/>
</dbReference>
<dbReference type="Gene3D" id="3.40.630.30">
    <property type="match status" value="1"/>
</dbReference>
<dbReference type="Pfam" id="PF13673">
    <property type="entry name" value="Acetyltransf_10"/>
    <property type="match status" value="1"/>
</dbReference>
<keyword evidence="2" id="KW-0808">Transferase</keyword>
<evidence type="ECO:0000313" key="2">
    <source>
        <dbReference type="EMBL" id="SEU16325.1"/>
    </source>
</evidence>
<dbReference type="InterPro" id="IPR016181">
    <property type="entry name" value="Acyl_CoA_acyltransferase"/>
</dbReference>
<keyword evidence="3" id="KW-1185">Reference proteome</keyword>
<organism evidence="2 3">
    <name type="scientific">Enterocloster lavalensis</name>
    <dbReference type="NCBI Taxonomy" id="460384"/>
    <lineage>
        <taxon>Bacteria</taxon>
        <taxon>Bacillati</taxon>
        <taxon>Bacillota</taxon>
        <taxon>Clostridia</taxon>
        <taxon>Lachnospirales</taxon>
        <taxon>Lachnospiraceae</taxon>
        <taxon>Enterocloster</taxon>
    </lineage>
</organism>
<dbReference type="PANTHER" id="PTHR43233">
    <property type="entry name" value="FAMILY N-ACETYLTRANSFERASE, PUTATIVE (AFU_ORTHOLOGUE AFUA_6G03350)-RELATED"/>
    <property type="match status" value="1"/>
</dbReference>
<reference evidence="3" key="1">
    <citation type="submission" date="2016-10" db="EMBL/GenBank/DDBJ databases">
        <authorList>
            <person name="Varghese N."/>
            <person name="Submissions S."/>
        </authorList>
    </citation>
    <scope>NUCLEOTIDE SEQUENCE [LARGE SCALE GENOMIC DNA]</scope>
    <source>
        <strain evidence="3">NLAE-zl-G277</strain>
    </source>
</reference>
<dbReference type="InterPro" id="IPR053144">
    <property type="entry name" value="Acetyltransferase_Butenolide"/>
</dbReference>